<organism evidence="3 4">
    <name type="scientific">Rhizobium rhizoryzae</name>
    <dbReference type="NCBI Taxonomy" id="451876"/>
    <lineage>
        <taxon>Bacteria</taxon>
        <taxon>Pseudomonadati</taxon>
        <taxon>Pseudomonadota</taxon>
        <taxon>Alphaproteobacteria</taxon>
        <taxon>Hyphomicrobiales</taxon>
        <taxon>Rhizobiaceae</taxon>
        <taxon>Rhizobium/Agrobacterium group</taxon>
        <taxon>Rhizobium</taxon>
    </lineage>
</organism>
<feature type="region of interest" description="Disordered" evidence="1">
    <location>
        <begin position="1"/>
        <end position="21"/>
    </location>
</feature>
<dbReference type="AlphaFoldDB" id="A0A7W6LGU0"/>
<evidence type="ECO:0000256" key="2">
    <source>
        <dbReference type="SAM" id="Phobius"/>
    </source>
</evidence>
<accession>A0A7W6LGU0</accession>
<gene>
    <name evidence="3" type="ORF">GGQ72_002691</name>
</gene>
<feature type="transmembrane region" description="Helical" evidence="2">
    <location>
        <begin position="30"/>
        <end position="54"/>
    </location>
</feature>
<evidence type="ECO:0000313" key="4">
    <source>
        <dbReference type="Proteomes" id="UP000519897"/>
    </source>
</evidence>
<protein>
    <submittedName>
        <fullName evidence="3">Uncharacterized protein</fullName>
    </submittedName>
</protein>
<name>A0A7W6LGU0_9HYPH</name>
<evidence type="ECO:0000313" key="3">
    <source>
        <dbReference type="EMBL" id="MBB4144139.1"/>
    </source>
</evidence>
<dbReference type="EMBL" id="JACIEC010000002">
    <property type="protein sequence ID" value="MBB4144139.1"/>
    <property type="molecule type" value="Genomic_DNA"/>
</dbReference>
<reference evidence="3 4" key="1">
    <citation type="submission" date="2020-08" db="EMBL/GenBank/DDBJ databases">
        <title>Genomic Encyclopedia of Type Strains, Phase IV (KMG-IV): sequencing the most valuable type-strain genomes for metagenomic binning, comparative biology and taxonomic classification.</title>
        <authorList>
            <person name="Goeker M."/>
        </authorList>
    </citation>
    <scope>NUCLEOTIDE SEQUENCE [LARGE SCALE GENOMIC DNA]</scope>
    <source>
        <strain evidence="3 4">DSM 29514</strain>
    </source>
</reference>
<dbReference type="Proteomes" id="UP000519897">
    <property type="component" value="Unassembled WGS sequence"/>
</dbReference>
<sequence>MNMKPENDPITNPEDSRPAAVRKQRAGRGIVTFFIIFALGAFSLYLFIVLYGSLTSN</sequence>
<comment type="caution">
    <text evidence="3">The sequence shown here is derived from an EMBL/GenBank/DDBJ whole genome shotgun (WGS) entry which is preliminary data.</text>
</comment>
<keyword evidence="4" id="KW-1185">Reference proteome</keyword>
<keyword evidence="2" id="KW-0472">Membrane</keyword>
<keyword evidence="2" id="KW-1133">Transmembrane helix</keyword>
<dbReference type="RefSeq" id="WP_156379270.1">
    <property type="nucleotide sequence ID" value="NZ_CP049250.1"/>
</dbReference>
<proteinExistence type="predicted"/>
<keyword evidence="2" id="KW-0812">Transmembrane</keyword>
<evidence type="ECO:0000256" key="1">
    <source>
        <dbReference type="SAM" id="MobiDB-lite"/>
    </source>
</evidence>